<protein>
    <recommendedName>
        <fullName evidence="1">Small ubiquitin-related modifier</fullName>
        <shortName evidence="1">SUMO</shortName>
    </recommendedName>
</protein>
<accession>A0ABM0SNU3</accession>
<evidence type="ECO:0000313" key="6">
    <source>
        <dbReference type="RefSeq" id="XP_010413951.1"/>
    </source>
</evidence>
<organism evidence="4 6">
    <name type="scientific">Camelina sativa</name>
    <name type="common">False flax</name>
    <name type="synonym">Myagrum sativum</name>
    <dbReference type="NCBI Taxonomy" id="90675"/>
    <lineage>
        <taxon>Eukaryota</taxon>
        <taxon>Viridiplantae</taxon>
        <taxon>Streptophyta</taxon>
        <taxon>Embryophyta</taxon>
        <taxon>Tracheophyta</taxon>
        <taxon>Spermatophyta</taxon>
        <taxon>Magnoliopsida</taxon>
        <taxon>eudicotyledons</taxon>
        <taxon>Gunneridae</taxon>
        <taxon>Pentapetalae</taxon>
        <taxon>rosids</taxon>
        <taxon>malvids</taxon>
        <taxon>Brassicales</taxon>
        <taxon>Brassicaceae</taxon>
        <taxon>Camelineae</taxon>
        <taxon>Camelina</taxon>
    </lineage>
</organism>
<dbReference type="SUPFAM" id="SSF54236">
    <property type="entry name" value="Ubiquitin-like"/>
    <property type="match status" value="1"/>
</dbReference>
<comment type="subcellular location">
    <subcellularLocation>
        <location evidence="1">Nucleus</location>
    </subcellularLocation>
</comment>
<evidence type="ECO:0000313" key="4">
    <source>
        <dbReference type="Proteomes" id="UP000694864"/>
    </source>
</evidence>
<reference evidence="4" key="2">
    <citation type="journal article" date="2014" name="Nat. Commun.">
        <title>The emerging biofuel crop Camelina sativa retains a highly undifferentiated hexaploid genome structure.</title>
        <authorList>
            <person name="Kagale S."/>
            <person name="Koh C."/>
            <person name="Nixon J."/>
            <person name="Bollina V."/>
            <person name="Clarke W.E."/>
            <person name="Tuteja R."/>
            <person name="Spillane C."/>
            <person name="Robinson S.J."/>
            <person name="Links M.G."/>
            <person name="Clarke C."/>
            <person name="Higgins E.E."/>
            <person name="Huebert T."/>
            <person name="Sharpe A.G."/>
            <person name="Parkin I.A."/>
        </authorList>
    </citation>
    <scope>NUCLEOTIDE SEQUENCE [LARGE SCALE GENOMIC DNA]</scope>
    <source>
        <strain evidence="4">r\DH55</strain>
    </source>
</reference>
<evidence type="ECO:0000256" key="1">
    <source>
        <dbReference type="RuleBase" id="RU361190"/>
    </source>
</evidence>
<proteinExistence type="inferred from homology"/>
<dbReference type="InterPro" id="IPR000626">
    <property type="entry name" value="Ubiquitin-like_dom"/>
</dbReference>
<dbReference type="Gene3D" id="3.10.20.90">
    <property type="entry name" value="Phosphatidylinositol 3-kinase Catalytic Subunit, Chain A, domain 1"/>
    <property type="match status" value="1"/>
</dbReference>
<name>A0ABM0SNU3_CAMSA</name>
<sequence>MVSSSDTTNTISVSFLSKRSRSPEPPHQKLTLKVKNQQGAEDIYKIGAHAHLKKLMTAYCRKRNLEYNTVRFLYNNKPIKPRQTPAQLRMEEEDEILLVMELGGGGPYTPC</sequence>
<feature type="compositionally biased region" description="Polar residues" evidence="2">
    <location>
        <begin position="1"/>
        <end position="17"/>
    </location>
</feature>
<dbReference type="SMART" id="SM00213">
    <property type="entry name" value="UBQ"/>
    <property type="match status" value="1"/>
</dbReference>
<gene>
    <name evidence="5 6" type="primary">LOC104700178</name>
</gene>
<dbReference type="InterPro" id="IPR029071">
    <property type="entry name" value="Ubiquitin-like_domsf"/>
</dbReference>
<dbReference type="RefSeq" id="XP_010413951.1">
    <property type="nucleotide sequence ID" value="XM_010415649.2"/>
</dbReference>
<dbReference type="PANTHER" id="PTHR10562">
    <property type="entry name" value="SMALL UBIQUITIN-RELATED MODIFIER"/>
    <property type="match status" value="1"/>
</dbReference>
<evidence type="ECO:0000259" key="3">
    <source>
        <dbReference type="PROSITE" id="PS50053"/>
    </source>
</evidence>
<keyword evidence="1" id="KW-0539">Nucleus</keyword>
<feature type="region of interest" description="Disordered" evidence="2">
    <location>
        <begin position="1"/>
        <end position="30"/>
    </location>
</feature>
<dbReference type="Proteomes" id="UP000694864">
    <property type="component" value="Chromosome 7"/>
</dbReference>
<reference evidence="5 6" key="3">
    <citation type="submission" date="2025-05" db="UniProtKB">
        <authorList>
            <consortium name="RefSeq"/>
        </authorList>
    </citation>
    <scope>IDENTIFICATION</scope>
    <source>
        <tissue evidence="5 6">Leaf</tissue>
    </source>
</reference>
<dbReference type="Pfam" id="PF11976">
    <property type="entry name" value="Rad60-SLD"/>
    <property type="match status" value="1"/>
</dbReference>
<dbReference type="RefSeq" id="XP_010413950.1">
    <property type="nucleotide sequence ID" value="XM_010415648.1"/>
</dbReference>
<reference evidence="4" key="1">
    <citation type="journal article" date="1997" name="Nucleic Acids Res.">
        <title>tRNAscan-SE: a program for improved detection of transfer RNA genes in genomic sequence.</title>
        <authorList>
            <person name="Lowe T.M."/>
            <person name="Eddy S.R."/>
        </authorList>
    </citation>
    <scope>NUCLEOTIDE SEQUENCE [LARGE SCALE GENOMIC DNA]</scope>
    <source>
        <strain evidence="4">r\DH55</strain>
    </source>
</reference>
<comment type="similarity">
    <text evidence="1">Belongs to the ubiquitin family. SUMO subfamily.</text>
</comment>
<dbReference type="GeneID" id="104700178"/>
<dbReference type="PROSITE" id="PS50053">
    <property type="entry name" value="UBIQUITIN_2"/>
    <property type="match status" value="1"/>
</dbReference>
<keyword evidence="1" id="KW-0833">Ubl conjugation pathway</keyword>
<evidence type="ECO:0000313" key="5">
    <source>
        <dbReference type="RefSeq" id="XP_010413950.1"/>
    </source>
</evidence>
<feature type="domain" description="Ubiquitin-like" evidence="3">
    <location>
        <begin position="30"/>
        <end position="105"/>
    </location>
</feature>
<keyword evidence="4" id="KW-1185">Reference proteome</keyword>
<dbReference type="InterPro" id="IPR022617">
    <property type="entry name" value="Rad60/SUMO-like_dom"/>
</dbReference>
<evidence type="ECO:0000256" key="2">
    <source>
        <dbReference type="SAM" id="MobiDB-lite"/>
    </source>
</evidence>